<comment type="caution">
    <text evidence="1">The sequence shown here is derived from an EMBL/GenBank/DDBJ whole genome shotgun (WGS) entry which is preliminary data.</text>
</comment>
<accession>A0ABD3AD01</accession>
<name>A0ABD3AD01_9GENT</name>
<gene>
    <name evidence="1" type="ORF">ACH5RR_008978</name>
</gene>
<sequence length="80" mass="9303">SYDTVDYESIDKIEFWVVEDEPTGELDYEELEAEFEELLVDDDDVECSNSQQVEAIWFEEFSGLPTNIEAFGIIKIKNQT</sequence>
<dbReference type="AlphaFoldDB" id="A0ABD3AD01"/>
<keyword evidence="2" id="KW-1185">Reference proteome</keyword>
<evidence type="ECO:0000313" key="2">
    <source>
        <dbReference type="Proteomes" id="UP001630127"/>
    </source>
</evidence>
<proteinExistence type="predicted"/>
<organism evidence="1 2">
    <name type="scientific">Cinchona calisaya</name>
    <dbReference type="NCBI Taxonomy" id="153742"/>
    <lineage>
        <taxon>Eukaryota</taxon>
        <taxon>Viridiplantae</taxon>
        <taxon>Streptophyta</taxon>
        <taxon>Embryophyta</taxon>
        <taxon>Tracheophyta</taxon>
        <taxon>Spermatophyta</taxon>
        <taxon>Magnoliopsida</taxon>
        <taxon>eudicotyledons</taxon>
        <taxon>Gunneridae</taxon>
        <taxon>Pentapetalae</taxon>
        <taxon>asterids</taxon>
        <taxon>lamiids</taxon>
        <taxon>Gentianales</taxon>
        <taxon>Rubiaceae</taxon>
        <taxon>Cinchonoideae</taxon>
        <taxon>Cinchoneae</taxon>
        <taxon>Cinchona</taxon>
    </lineage>
</organism>
<protein>
    <submittedName>
        <fullName evidence="1">Uncharacterized protein</fullName>
    </submittedName>
</protein>
<evidence type="ECO:0000313" key="1">
    <source>
        <dbReference type="EMBL" id="KAL3529656.1"/>
    </source>
</evidence>
<dbReference type="Proteomes" id="UP001630127">
    <property type="component" value="Unassembled WGS sequence"/>
</dbReference>
<feature type="non-terminal residue" evidence="1">
    <location>
        <position position="1"/>
    </location>
</feature>
<reference evidence="1 2" key="1">
    <citation type="submission" date="2024-11" db="EMBL/GenBank/DDBJ databases">
        <title>A near-complete genome assembly of Cinchona calisaya.</title>
        <authorList>
            <person name="Lian D.C."/>
            <person name="Zhao X.W."/>
            <person name="Wei L."/>
        </authorList>
    </citation>
    <scope>NUCLEOTIDE SEQUENCE [LARGE SCALE GENOMIC DNA]</scope>
    <source>
        <tissue evidence="1">Nenye</tissue>
    </source>
</reference>
<dbReference type="EMBL" id="JBJUIK010000004">
    <property type="protein sequence ID" value="KAL3529656.1"/>
    <property type="molecule type" value="Genomic_DNA"/>
</dbReference>